<organism evidence="6 7">
    <name type="scientific">Pseudomonas lutea</name>
    <dbReference type="NCBI Taxonomy" id="243924"/>
    <lineage>
        <taxon>Bacteria</taxon>
        <taxon>Pseudomonadati</taxon>
        <taxon>Pseudomonadota</taxon>
        <taxon>Gammaproteobacteria</taxon>
        <taxon>Pseudomonadales</taxon>
        <taxon>Pseudomonadaceae</taxon>
        <taxon>Pseudomonas</taxon>
    </lineage>
</organism>
<dbReference type="Gene3D" id="1.10.10.60">
    <property type="entry name" value="Homeodomain-like"/>
    <property type="match status" value="1"/>
</dbReference>
<proteinExistence type="predicted"/>
<keyword evidence="1" id="KW-0805">Transcription regulation</keyword>
<evidence type="ECO:0000259" key="5">
    <source>
        <dbReference type="PROSITE" id="PS01124"/>
    </source>
</evidence>
<dbReference type="SUPFAM" id="SSF46689">
    <property type="entry name" value="Homeodomain-like"/>
    <property type="match status" value="2"/>
</dbReference>
<dbReference type="InterPro" id="IPR009057">
    <property type="entry name" value="Homeodomain-like_sf"/>
</dbReference>
<evidence type="ECO:0000256" key="4">
    <source>
        <dbReference type="ARBA" id="ARBA00037345"/>
    </source>
</evidence>
<comment type="function">
    <text evidence="4">Regulatory protein of the TOL plasmid xyl operons. XylS activates the xylXYZLTEGFJQKIH operon required for the degradation of toluene, m-xylene and p-xylene.</text>
</comment>
<comment type="caution">
    <text evidence="6">The sequence shown here is derived from an EMBL/GenBank/DDBJ whole genome shotgun (WGS) entry which is preliminary data.</text>
</comment>
<sequence>MDTHSHDDAPLTHSPRDWVLRAAPLPQLERIEAYFHGHGFDMHRHDTYAIGHTLSGVQSFRYGKERVNNLPGRTLVLHPDEAHDGRAGTEDGFRYRMFYLEPAMIQQVLGGTPLPFIKGAASNHPGLFRATQALLADLDAALDPLELDDALYDIAVALQAAAGVRKGRQTVNYAGAQRARELLRASLEQGVSLAELEHASDTDRWRLSRDFRALFGTTPYRYLTLRRLDQVRHSIALGVSLTDASAMAGFADQSHMTRHFVKTFGYPPGRWLKMLKVQRAV</sequence>
<dbReference type="Pfam" id="PF02311">
    <property type="entry name" value="AraC_binding"/>
    <property type="match status" value="1"/>
</dbReference>
<dbReference type="PROSITE" id="PS01124">
    <property type="entry name" value="HTH_ARAC_FAMILY_2"/>
    <property type="match status" value="1"/>
</dbReference>
<dbReference type="Pfam" id="PF12833">
    <property type="entry name" value="HTH_18"/>
    <property type="match status" value="1"/>
</dbReference>
<dbReference type="InterPro" id="IPR050204">
    <property type="entry name" value="AraC_XylS_family_regulators"/>
</dbReference>
<evidence type="ECO:0000256" key="3">
    <source>
        <dbReference type="ARBA" id="ARBA00023163"/>
    </source>
</evidence>
<keyword evidence="2" id="KW-0238">DNA-binding</keyword>
<keyword evidence="7" id="KW-1185">Reference proteome</keyword>
<accession>A0ABR9AAH5</accession>
<dbReference type="Proteomes" id="UP000625247">
    <property type="component" value="Unassembled WGS sequence"/>
</dbReference>
<dbReference type="EMBL" id="JACYNP010000008">
    <property type="protein sequence ID" value="MBD8123118.1"/>
    <property type="molecule type" value="Genomic_DNA"/>
</dbReference>
<feature type="domain" description="HTH araC/xylS-type" evidence="5">
    <location>
        <begin position="177"/>
        <end position="274"/>
    </location>
</feature>
<dbReference type="SUPFAM" id="SSF51215">
    <property type="entry name" value="Regulatory protein AraC"/>
    <property type="match status" value="1"/>
</dbReference>
<keyword evidence="3" id="KW-0804">Transcription</keyword>
<dbReference type="InterPro" id="IPR003313">
    <property type="entry name" value="AraC-bd"/>
</dbReference>
<protein>
    <submittedName>
        <fullName evidence="6">AraC family transcriptional regulator</fullName>
    </submittedName>
</protein>
<dbReference type="InterPro" id="IPR037923">
    <property type="entry name" value="HTH-like"/>
</dbReference>
<evidence type="ECO:0000256" key="1">
    <source>
        <dbReference type="ARBA" id="ARBA00023015"/>
    </source>
</evidence>
<dbReference type="PANTHER" id="PTHR46796:SF2">
    <property type="entry name" value="TRANSCRIPTIONAL REGULATORY PROTEIN"/>
    <property type="match status" value="1"/>
</dbReference>
<gene>
    <name evidence="6" type="ORF">IFT62_18055</name>
</gene>
<dbReference type="InterPro" id="IPR018060">
    <property type="entry name" value="HTH_AraC"/>
</dbReference>
<dbReference type="PANTHER" id="PTHR46796">
    <property type="entry name" value="HTH-TYPE TRANSCRIPTIONAL ACTIVATOR RHAS-RELATED"/>
    <property type="match status" value="1"/>
</dbReference>
<dbReference type="RefSeq" id="WP_191945124.1">
    <property type="nucleotide sequence ID" value="NZ_JACYNP010000008.1"/>
</dbReference>
<evidence type="ECO:0000313" key="6">
    <source>
        <dbReference type="EMBL" id="MBD8123118.1"/>
    </source>
</evidence>
<dbReference type="SMART" id="SM00342">
    <property type="entry name" value="HTH_ARAC"/>
    <property type="match status" value="1"/>
</dbReference>
<evidence type="ECO:0000313" key="7">
    <source>
        <dbReference type="Proteomes" id="UP000625247"/>
    </source>
</evidence>
<evidence type="ECO:0000256" key="2">
    <source>
        <dbReference type="ARBA" id="ARBA00023125"/>
    </source>
</evidence>
<name>A0ABR9AAH5_9PSED</name>
<reference evidence="6 7" key="1">
    <citation type="journal article" date="2020" name="FEMS Microbiol. Ecol.">
        <title>Temporal dynamics of bacterial communities during seed development and maturation.</title>
        <authorList>
            <person name="Chesneau G."/>
            <person name="Torres-Cortes G."/>
            <person name="Briand M."/>
            <person name="Darrasse A."/>
            <person name="Preveaux A."/>
            <person name="Marais C."/>
            <person name="Jacques M.A."/>
            <person name="Shade A."/>
            <person name="Barret M."/>
        </authorList>
    </citation>
    <scope>NUCLEOTIDE SEQUENCE [LARGE SCALE GENOMIC DNA]</scope>
    <source>
        <strain evidence="6 7">CFBP13723</strain>
    </source>
</reference>